<proteinExistence type="predicted"/>
<comment type="caution">
    <text evidence="1">The sequence shown here is derived from an EMBL/GenBank/DDBJ whole genome shotgun (WGS) entry which is preliminary data.</text>
</comment>
<gene>
    <name evidence="1" type="ORF">Amon02_000532200</name>
</gene>
<protein>
    <submittedName>
        <fullName evidence="1">Unnamed protein product</fullName>
    </submittedName>
</protein>
<dbReference type="EMBL" id="BSXS01003883">
    <property type="protein sequence ID" value="GME82111.1"/>
    <property type="molecule type" value="Genomic_DNA"/>
</dbReference>
<sequence length="472" mass="52765">MFVPADGIPTNVSKFYSNETNLSNEVQAYAKIAGRDWTFYVKILRVLIGRNTDPHPPIPGQPPKEDEVDIDLGPSKVVSRRHASISYNMNTQRWELFILGRNGLKIDGKRVTASTRESPVVLTSGNVIDIGGTQMMFILPDAVPNIDPAFTVGLSAVQSAKRPKTFYGDMYENNGGSQVKILSYAKDPTTNSLTTVEKEDGSEEDYSRDETKEVKPPFSYATMITQAILSNPQGVLSLSEIYEWISSHFAYYRHSKQGWQNSIRHNLSLNKAFEKVPRKPNEPGKGMKWQISESYRNDFLKKWQNGTLNKVKRGSSVSRQLQLHLMKNKCLPDSGRTQIQQQPIPQQPPQQMSSQQLQMQPPSSQPLPQQQVQPTNNYVKMDQNKQLPSIAQQQLPAYYPPFPQQVYPGVSPEKMIPHNNSHETLNTLNFISTAASLANSGNGQPTTALPSISTKLPPAGSNNNQMKCCCLT</sequence>
<dbReference type="Proteomes" id="UP001165064">
    <property type="component" value="Unassembled WGS sequence"/>
</dbReference>
<name>A0ACB5T6E3_AMBMO</name>
<evidence type="ECO:0000313" key="2">
    <source>
        <dbReference type="Proteomes" id="UP001165064"/>
    </source>
</evidence>
<reference evidence="1" key="1">
    <citation type="submission" date="2023-04" db="EMBL/GenBank/DDBJ databases">
        <title>Ambrosiozyma monospora NBRC 10751.</title>
        <authorList>
            <person name="Ichikawa N."/>
            <person name="Sato H."/>
            <person name="Tonouchi N."/>
        </authorList>
    </citation>
    <scope>NUCLEOTIDE SEQUENCE</scope>
    <source>
        <strain evidence="1">NBRC 10751</strain>
    </source>
</reference>
<evidence type="ECO:0000313" key="1">
    <source>
        <dbReference type="EMBL" id="GME82111.1"/>
    </source>
</evidence>
<keyword evidence="2" id="KW-1185">Reference proteome</keyword>
<accession>A0ACB5T6E3</accession>
<organism evidence="1 2">
    <name type="scientific">Ambrosiozyma monospora</name>
    <name type="common">Yeast</name>
    <name type="synonym">Endomycopsis monosporus</name>
    <dbReference type="NCBI Taxonomy" id="43982"/>
    <lineage>
        <taxon>Eukaryota</taxon>
        <taxon>Fungi</taxon>
        <taxon>Dikarya</taxon>
        <taxon>Ascomycota</taxon>
        <taxon>Saccharomycotina</taxon>
        <taxon>Pichiomycetes</taxon>
        <taxon>Pichiales</taxon>
        <taxon>Pichiaceae</taxon>
        <taxon>Ambrosiozyma</taxon>
    </lineage>
</organism>